<keyword evidence="3" id="KW-1003">Cell membrane</keyword>
<dbReference type="GO" id="GO:0005886">
    <property type="term" value="C:plasma membrane"/>
    <property type="evidence" value="ECO:0007669"/>
    <property type="project" value="UniProtKB-SubCell"/>
</dbReference>
<dbReference type="PANTHER" id="PTHR30574">
    <property type="entry name" value="INNER MEMBRANE PROTEIN YEDE"/>
    <property type="match status" value="1"/>
</dbReference>
<protein>
    <submittedName>
        <fullName evidence="9">Uncharacterized protein</fullName>
    </submittedName>
</protein>
<evidence type="ECO:0000256" key="3">
    <source>
        <dbReference type="ARBA" id="ARBA00022475"/>
    </source>
</evidence>
<feature type="transmembrane region" description="Helical" evidence="8">
    <location>
        <begin position="137"/>
        <end position="163"/>
    </location>
</feature>
<keyword evidence="6 8" id="KW-1133">Transmembrane helix</keyword>
<evidence type="ECO:0000256" key="7">
    <source>
        <dbReference type="ARBA" id="ARBA00023136"/>
    </source>
</evidence>
<evidence type="ECO:0000256" key="6">
    <source>
        <dbReference type="ARBA" id="ARBA00022989"/>
    </source>
</evidence>
<dbReference type="EMBL" id="FRYL01000021">
    <property type="protein sequence ID" value="SHO80775.1"/>
    <property type="molecule type" value="Genomic_DNA"/>
</dbReference>
<dbReference type="InterPro" id="IPR007272">
    <property type="entry name" value="Sulf_transp_TsuA/YedE"/>
</dbReference>
<sequence>MSKHIPWWIAGILMALLLLFTFSIFGANRPLGASTYVPYLSGIVFDLSPEKYPYLKEVHFAGAWEGVMLLGALIGGFFTSIFITKTFRFSVMPRGWKMYKNSSVISRLVWSFVSGFFLIIGARLAGGCTSGHFLSGIAQTAFSSMIFGTVVLITVIITGKLFYKSEANND</sequence>
<evidence type="ECO:0000256" key="4">
    <source>
        <dbReference type="ARBA" id="ARBA00022519"/>
    </source>
</evidence>
<dbReference type="AlphaFoldDB" id="A0A1W1EIS5"/>
<evidence type="ECO:0000256" key="8">
    <source>
        <dbReference type="SAM" id="Phobius"/>
    </source>
</evidence>
<keyword evidence="2" id="KW-0813">Transport</keyword>
<evidence type="ECO:0000256" key="5">
    <source>
        <dbReference type="ARBA" id="ARBA00022692"/>
    </source>
</evidence>
<keyword evidence="4" id="KW-0997">Cell inner membrane</keyword>
<feature type="transmembrane region" description="Helical" evidence="8">
    <location>
        <begin position="61"/>
        <end position="83"/>
    </location>
</feature>
<feature type="transmembrane region" description="Helical" evidence="8">
    <location>
        <begin position="104"/>
        <end position="125"/>
    </location>
</feature>
<keyword evidence="5 8" id="KW-0812">Transmembrane</keyword>
<reference evidence="9" key="1">
    <citation type="submission" date="2016-10" db="EMBL/GenBank/DDBJ databases">
        <authorList>
            <person name="de Groot N.N."/>
        </authorList>
    </citation>
    <scope>NUCLEOTIDE SEQUENCE</scope>
</reference>
<dbReference type="PANTHER" id="PTHR30574:SF1">
    <property type="entry name" value="SULPHUR TRANSPORT DOMAIN-CONTAINING PROTEIN"/>
    <property type="match status" value="1"/>
</dbReference>
<accession>A0A1W1EIS5</accession>
<evidence type="ECO:0000313" key="9">
    <source>
        <dbReference type="EMBL" id="SHO80775.1"/>
    </source>
</evidence>
<proteinExistence type="predicted"/>
<feature type="transmembrane region" description="Helical" evidence="8">
    <location>
        <begin position="7"/>
        <end position="27"/>
    </location>
</feature>
<evidence type="ECO:0000256" key="2">
    <source>
        <dbReference type="ARBA" id="ARBA00022448"/>
    </source>
</evidence>
<organism evidence="9">
    <name type="scientific">hydrothermal vent metagenome</name>
    <dbReference type="NCBI Taxonomy" id="652676"/>
    <lineage>
        <taxon>unclassified sequences</taxon>
        <taxon>metagenomes</taxon>
        <taxon>ecological metagenomes</taxon>
    </lineage>
</organism>
<evidence type="ECO:0000256" key="1">
    <source>
        <dbReference type="ARBA" id="ARBA00004429"/>
    </source>
</evidence>
<keyword evidence="7 8" id="KW-0472">Membrane</keyword>
<dbReference type="Pfam" id="PF04143">
    <property type="entry name" value="Sulf_transp"/>
    <property type="match status" value="1"/>
</dbReference>
<comment type="subcellular location">
    <subcellularLocation>
        <location evidence="1">Cell inner membrane</location>
        <topology evidence="1">Multi-pass membrane protein</topology>
    </subcellularLocation>
</comment>
<name>A0A1W1EIS5_9ZZZZ</name>
<gene>
    <name evidence="9" type="ORF">MNB_SV-15-424</name>
</gene>